<evidence type="ECO:0000256" key="1">
    <source>
        <dbReference type="SAM" id="Phobius"/>
    </source>
</evidence>
<reference evidence="2" key="1">
    <citation type="journal article" date="2013" name="Genetics">
        <title>The draft genome and transcriptome of Panagrellus redivivus are shaped by the harsh demands of a free-living lifestyle.</title>
        <authorList>
            <person name="Srinivasan J."/>
            <person name="Dillman A.R."/>
            <person name="Macchietto M.G."/>
            <person name="Heikkinen L."/>
            <person name="Lakso M."/>
            <person name="Fracchia K.M."/>
            <person name="Antoshechkin I."/>
            <person name="Mortazavi A."/>
            <person name="Wong G."/>
            <person name="Sternberg P.W."/>
        </authorList>
    </citation>
    <scope>NUCLEOTIDE SEQUENCE [LARGE SCALE GENOMIC DNA]</scope>
    <source>
        <strain evidence="2">MT8872</strain>
    </source>
</reference>
<dbReference type="InterPro" id="IPR019421">
    <property type="entry name" value="7TM_GPCR_serpentine_rcpt_Srd"/>
</dbReference>
<evidence type="ECO:0000313" key="3">
    <source>
        <dbReference type="WBParaSite" id="Pan_g15816.t2"/>
    </source>
</evidence>
<name>A0A7E4V2N0_PANRE</name>
<dbReference type="WBParaSite" id="Pan_g15816.t2">
    <property type="protein sequence ID" value="Pan_g15816.t2"/>
    <property type="gene ID" value="Pan_g15816"/>
</dbReference>
<keyword evidence="1" id="KW-0812">Transmembrane</keyword>
<dbReference type="Pfam" id="PF10317">
    <property type="entry name" value="7TM_GPCR_Srd"/>
    <property type="match status" value="1"/>
</dbReference>
<keyword evidence="2" id="KW-1185">Reference proteome</keyword>
<evidence type="ECO:0000313" key="2">
    <source>
        <dbReference type="Proteomes" id="UP000492821"/>
    </source>
</evidence>
<accession>A0A7E4V2N0</accession>
<dbReference type="Proteomes" id="UP000492821">
    <property type="component" value="Unassembled WGS sequence"/>
</dbReference>
<proteinExistence type="predicted"/>
<keyword evidence="1" id="KW-0472">Membrane</keyword>
<organism evidence="2 3">
    <name type="scientific">Panagrellus redivivus</name>
    <name type="common">Microworm</name>
    <dbReference type="NCBI Taxonomy" id="6233"/>
    <lineage>
        <taxon>Eukaryota</taxon>
        <taxon>Metazoa</taxon>
        <taxon>Ecdysozoa</taxon>
        <taxon>Nematoda</taxon>
        <taxon>Chromadorea</taxon>
        <taxon>Rhabditida</taxon>
        <taxon>Tylenchina</taxon>
        <taxon>Panagrolaimomorpha</taxon>
        <taxon>Panagrolaimoidea</taxon>
        <taxon>Panagrolaimidae</taxon>
        <taxon>Panagrellus</taxon>
    </lineage>
</organism>
<keyword evidence="1" id="KW-1133">Transmembrane helix</keyword>
<protein>
    <submittedName>
        <fullName evidence="3">G_PROTEIN_RECEP_F1_2 domain-containing protein</fullName>
    </submittedName>
</protein>
<sequence length="152" mass="17747">MPPLFGILVFIDEALASIFSYICNICLLYCVLKNYKPELKRLNMILIQNITLDLILGMFPIISGMWMAFVDGKVYVLMTGLVKYTSYNFACYSYCMYCAVLCLCVFAFPMQFYFRYKTLCSTTYRLSTPKPLKYFHFMSDSMKTRRLSSPKL</sequence>
<dbReference type="AlphaFoldDB" id="A0A7E4V2N0"/>
<feature type="transmembrane region" description="Helical" evidence="1">
    <location>
        <begin position="44"/>
        <end position="67"/>
    </location>
</feature>
<feature type="transmembrane region" description="Helical" evidence="1">
    <location>
        <begin position="87"/>
        <end position="108"/>
    </location>
</feature>
<feature type="transmembrane region" description="Helical" evidence="1">
    <location>
        <begin position="6"/>
        <end position="32"/>
    </location>
</feature>
<reference evidence="3" key="2">
    <citation type="submission" date="2020-10" db="UniProtKB">
        <authorList>
            <consortium name="WormBaseParasite"/>
        </authorList>
    </citation>
    <scope>IDENTIFICATION</scope>
</reference>